<evidence type="ECO:0000313" key="8">
    <source>
        <dbReference type="Proteomes" id="UP000658997"/>
    </source>
</evidence>
<gene>
    <name evidence="6" type="ORF">UBRO2_05514</name>
    <name evidence="5" type="ORF">UBRO_06113</name>
</gene>
<dbReference type="EMBL" id="ULHB01000175">
    <property type="protein sequence ID" value="SYW84414.1"/>
    <property type="molecule type" value="Genomic_DNA"/>
</dbReference>
<dbReference type="Pfam" id="PF00400">
    <property type="entry name" value="WD40"/>
    <property type="match status" value="2"/>
</dbReference>
<keyword evidence="1 3" id="KW-0853">WD repeat</keyword>
<feature type="compositionally biased region" description="Basic and acidic residues" evidence="4">
    <location>
        <begin position="625"/>
        <end position="634"/>
    </location>
</feature>
<dbReference type="InterPro" id="IPR001680">
    <property type="entry name" value="WD40_rpt"/>
</dbReference>
<dbReference type="Proteomes" id="UP000658997">
    <property type="component" value="Unassembled WGS sequence"/>
</dbReference>
<sequence length="1217" mass="132446">MVATRKRPYSGDAQASAAQSGSIKSSRAKSTTAENAAASISDNKREDIVQVWRHGVAVADLYGDTIDPDTVSDNAHSHIVPHLDAPFFIRSGLPCEAISAPRLPFYGNTHTLAQALGNRHSALQFHINKSQFLSRNSFDGHLSCVNALAFSRDQGRYLASGGDDCQIHIRDMFVDLSDEQEQVPLVILHGHQSNIFSLSWAAQNKYLFSTGNDSQILYYDVEHSSLSIRGTVPMKPEPRSPLNPSSIGGHDDSVPEISAHPTNPNLLLSCDDSGNLKLIDIRISHEAVAAARSDAVAGFSSVQWNPNTSDGNTFAAATCGRITGSTRLYDVRQCFGSDEQRPLTNKDAVVRYHTALMQNSSTRGLIAAAAETNSVCFDPQGRFLASSISRYHPTIYAVNDSDPLATLESTVVPDPIDDGYCEWLGIPEDTPSAPKKLSSCCTIKHGSFGLENQTGKLHYAIGSDDFRAYVFAIPSRDELVLQREYVNREKWLHDTAQLHPQAQGKTPKLAASEASGPTQNAELRGNGGDNNDDDGDSDLDLVPEELVDHDSEVAYCAGSILRAPSIVRPARLKQFAHVLCGGRSIINTALIHPTLPLILTAGITSDIGIHSASLLSAVELRPPRWDRNEREKGGTRPRMLLPPTNAALIDEDSEEDYDEDDDDDAFGVAGGMDRIPLVIGFGARARARSYARQQAGSDDDSDADDDGSTEEDEDDDSDSDDADSDDSQSESDGSMQEDATPQLQGEAAEQAAEGQLDTIMESAAKNQLAAIAVVAAADFDSDDDTPFVDLGHATDSSDERDSVNTNDISDSEMRDEELGLFQEALTARLPVGTQQPVQTSDTGAAPETDQDDAQIENPNAAVDAAENEIQTTAENDNATQQNVSIEGNNRTMEAAQPDIQASTQNDAAESAVSLSSSEASSSGSKYLYRRTSSNEEALYGPSAPTRSRESEEREMNQMRETIQRMRAEDMATSEEQRQRHRRRGELVSHDEDYVSGDEAVASTSNAPQQSHPQPQSQSAGEGDGGEDATVENFLTAMRNDPLYTSSSDRLDFQQDRHIDAYSLSHLPPHLVPSGISSASTPSTTPSDISSNSSDSYKYADEHPNYDSFEDYDPYEDDGYHSTFADTESLINRVYDDIERNSDNPFEYSENGKMWAMHRSMGSMGKEHKRMRIFDDLLRRDEMKSLTAGFRRVPKGNGGDGRNGFTCGSCRGRIDSDP</sequence>
<feature type="region of interest" description="Disordered" evidence="4">
    <location>
        <begin position="1"/>
        <end position="40"/>
    </location>
</feature>
<dbReference type="OrthoDB" id="4869960at2759"/>
<evidence type="ECO:0000256" key="3">
    <source>
        <dbReference type="PROSITE-ProRule" id="PRU00221"/>
    </source>
</evidence>
<organism evidence="5 7">
    <name type="scientific">Ustilago bromivora</name>
    <dbReference type="NCBI Taxonomy" id="307758"/>
    <lineage>
        <taxon>Eukaryota</taxon>
        <taxon>Fungi</taxon>
        <taxon>Dikarya</taxon>
        <taxon>Basidiomycota</taxon>
        <taxon>Ustilaginomycotina</taxon>
        <taxon>Ustilaginomycetes</taxon>
        <taxon>Ustilaginales</taxon>
        <taxon>Ustilaginaceae</taxon>
        <taxon>Ustilago</taxon>
    </lineage>
</organism>
<feature type="region of interest" description="Disordered" evidence="4">
    <location>
        <begin position="625"/>
        <end position="669"/>
    </location>
</feature>
<dbReference type="PANTHER" id="PTHR15574">
    <property type="entry name" value="WD REPEAT DOMAIN-CONTAINING FAMILY"/>
    <property type="match status" value="1"/>
</dbReference>
<dbReference type="AlphaFoldDB" id="A0A1K0G9Z6"/>
<keyword evidence="8" id="KW-1185">Reference proteome</keyword>
<dbReference type="GO" id="GO:0080008">
    <property type="term" value="C:Cul4-RING E3 ubiquitin ligase complex"/>
    <property type="evidence" value="ECO:0007669"/>
    <property type="project" value="TreeGrafter"/>
</dbReference>
<feature type="compositionally biased region" description="Polar residues" evidence="4">
    <location>
        <begin position="832"/>
        <end position="842"/>
    </location>
</feature>
<feature type="compositionally biased region" description="Acidic residues" evidence="4">
    <location>
        <begin position="649"/>
        <end position="665"/>
    </location>
</feature>
<feature type="region of interest" description="Disordered" evidence="4">
    <location>
        <begin position="690"/>
        <end position="758"/>
    </location>
</feature>
<feature type="compositionally biased region" description="Low complexity" evidence="4">
    <location>
        <begin position="907"/>
        <end position="924"/>
    </location>
</feature>
<proteinExistence type="predicted"/>
<feature type="compositionally biased region" description="Polar residues" evidence="4">
    <location>
        <begin position="28"/>
        <end position="40"/>
    </location>
</feature>
<reference evidence="5" key="1">
    <citation type="submission" date="2016-04" db="EMBL/GenBank/DDBJ databases">
        <authorList>
            <person name="Evans L.H."/>
            <person name="Alamgir A."/>
            <person name="Owens N."/>
            <person name="Weber N.D."/>
            <person name="Virtaneva K."/>
            <person name="Barbian K."/>
            <person name="Babar A."/>
            <person name="Rosenke K."/>
        </authorList>
    </citation>
    <scope>NUCLEOTIDE SEQUENCE</scope>
    <source>
        <strain evidence="5">UB2112</strain>
    </source>
</reference>
<feature type="region of interest" description="Disordered" evidence="4">
    <location>
        <begin position="827"/>
        <end position="1029"/>
    </location>
</feature>
<dbReference type="SUPFAM" id="SSF50978">
    <property type="entry name" value="WD40 repeat-like"/>
    <property type="match status" value="1"/>
</dbReference>
<evidence type="ECO:0000256" key="4">
    <source>
        <dbReference type="SAM" id="MobiDB-lite"/>
    </source>
</evidence>
<accession>A0A1K0G9Z6</accession>
<feature type="region of interest" description="Disordered" evidence="4">
    <location>
        <begin position="1072"/>
        <end position="1102"/>
    </location>
</feature>
<feature type="compositionally biased region" description="Low complexity" evidence="4">
    <location>
        <begin position="1072"/>
        <end position="1095"/>
    </location>
</feature>
<dbReference type="PROSITE" id="PS50294">
    <property type="entry name" value="WD_REPEATS_REGION"/>
    <property type="match status" value="1"/>
</dbReference>
<reference evidence="7" key="2">
    <citation type="submission" date="2016-04" db="EMBL/GenBank/DDBJ databases">
        <authorList>
            <person name="Guldener U."/>
            <person name="Guldener U."/>
        </authorList>
    </citation>
    <scope>NUCLEOTIDE SEQUENCE [LARGE SCALE GENOMIC DNA]</scope>
    <source>
        <strain evidence="7">UB2112</strain>
    </source>
</reference>
<evidence type="ECO:0000256" key="1">
    <source>
        <dbReference type="ARBA" id="ARBA00022574"/>
    </source>
</evidence>
<dbReference type="InterPro" id="IPR045151">
    <property type="entry name" value="DCAF8"/>
</dbReference>
<feature type="repeat" description="WD" evidence="3">
    <location>
        <begin position="138"/>
        <end position="172"/>
    </location>
</feature>
<feature type="region of interest" description="Disordered" evidence="4">
    <location>
        <begin position="498"/>
        <end position="539"/>
    </location>
</feature>
<feature type="compositionally biased region" description="Acidic residues" evidence="4">
    <location>
        <begin position="530"/>
        <end position="539"/>
    </location>
</feature>
<feature type="compositionally biased region" description="Low complexity" evidence="4">
    <location>
        <begin position="1007"/>
        <end position="1018"/>
    </location>
</feature>
<evidence type="ECO:0000256" key="2">
    <source>
        <dbReference type="ARBA" id="ARBA00022737"/>
    </source>
</evidence>
<feature type="compositionally biased region" description="Polar residues" evidence="4">
    <location>
        <begin position="868"/>
        <end position="891"/>
    </location>
</feature>
<dbReference type="GO" id="GO:0045717">
    <property type="term" value="P:negative regulation of fatty acid biosynthetic process"/>
    <property type="evidence" value="ECO:0007669"/>
    <property type="project" value="TreeGrafter"/>
</dbReference>
<feature type="compositionally biased region" description="Basic and acidic residues" evidence="4">
    <location>
        <begin position="946"/>
        <end position="977"/>
    </location>
</feature>
<dbReference type="Gene3D" id="2.130.10.10">
    <property type="entry name" value="YVTN repeat-like/Quinoprotein amine dehydrogenase"/>
    <property type="match status" value="1"/>
</dbReference>
<name>A0A1K0G9Z6_9BASI</name>
<evidence type="ECO:0000313" key="6">
    <source>
        <dbReference type="EMBL" id="SYW84414.1"/>
    </source>
</evidence>
<feature type="repeat" description="WD" evidence="3">
    <location>
        <begin position="188"/>
        <end position="229"/>
    </location>
</feature>
<reference evidence="6" key="3">
    <citation type="submission" date="2018-08" db="EMBL/GenBank/DDBJ databases">
        <authorList>
            <person name="Guldener U."/>
        </authorList>
    </citation>
    <scope>NUCLEOTIDE SEQUENCE</scope>
    <source>
        <strain evidence="6">UB2</strain>
    </source>
</reference>
<evidence type="ECO:0000313" key="5">
    <source>
        <dbReference type="EMBL" id="SAM84672.1"/>
    </source>
</evidence>
<feature type="region of interest" description="Disordered" evidence="4">
    <location>
        <begin position="779"/>
        <end position="815"/>
    </location>
</feature>
<feature type="compositionally biased region" description="Low complexity" evidence="4">
    <location>
        <begin position="730"/>
        <end position="756"/>
    </location>
</feature>
<keyword evidence="2" id="KW-0677">Repeat</keyword>
<dbReference type="PROSITE" id="PS50082">
    <property type="entry name" value="WD_REPEATS_2"/>
    <property type="match status" value="2"/>
</dbReference>
<feature type="compositionally biased region" description="Acidic residues" evidence="4">
    <location>
        <begin position="697"/>
        <end position="729"/>
    </location>
</feature>
<dbReference type="GO" id="GO:0005737">
    <property type="term" value="C:cytoplasm"/>
    <property type="evidence" value="ECO:0007669"/>
    <property type="project" value="TreeGrafter"/>
</dbReference>
<feature type="compositionally biased region" description="Low complexity" evidence="4">
    <location>
        <begin position="10"/>
        <end position="25"/>
    </location>
</feature>
<dbReference type="PANTHER" id="PTHR15574:SF40">
    <property type="entry name" value="WD AND TETRATRICOPEPTIDE REPEATS PROTEIN 1"/>
    <property type="match status" value="1"/>
</dbReference>
<dbReference type="InterPro" id="IPR036322">
    <property type="entry name" value="WD40_repeat_dom_sf"/>
</dbReference>
<dbReference type="EMBL" id="LT558131">
    <property type="protein sequence ID" value="SAM84672.1"/>
    <property type="molecule type" value="Genomic_DNA"/>
</dbReference>
<dbReference type="Proteomes" id="UP000179920">
    <property type="component" value="Chromosome XV"/>
</dbReference>
<evidence type="ECO:0000313" key="7">
    <source>
        <dbReference type="Proteomes" id="UP000179920"/>
    </source>
</evidence>
<dbReference type="SMART" id="SM00320">
    <property type="entry name" value="WD40"/>
    <property type="match status" value="4"/>
</dbReference>
<protein>
    <submittedName>
        <fullName evidence="6">Related to SRP40 - serine-rich protein with a role in pre-ribosome assembly or transport</fullName>
    </submittedName>
    <submittedName>
        <fullName evidence="5">Related to SRP40-serine-rich protein with a role in pre-ribosome assembly or transport</fullName>
    </submittedName>
</protein>
<dbReference type="InterPro" id="IPR015943">
    <property type="entry name" value="WD40/YVTN_repeat-like_dom_sf"/>
</dbReference>